<feature type="domain" description="Replication protein A 70 kDa DNA-binding subunit B/D first OB fold" evidence="6">
    <location>
        <begin position="29"/>
        <end position="134"/>
    </location>
</feature>
<dbReference type="Pfam" id="PF02721">
    <property type="entry name" value="DUF223"/>
    <property type="match status" value="1"/>
</dbReference>
<dbReference type="FunFam" id="2.40.50.140:FF:000041">
    <property type="entry name" value="Replication protein A subunit"/>
    <property type="match status" value="1"/>
</dbReference>
<keyword evidence="4" id="KW-0862">Zinc</keyword>
<evidence type="ECO:0000313" key="9">
    <source>
        <dbReference type="EMBL" id="KAJ5070980.1"/>
    </source>
</evidence>
<evidence type="ECO:0000313" key="10">
    <source>
        <dbReference type="Proteomes" id="UP001149090"/>
    </source>
</evidence>
<sequence>MEDEYEPPTNEFSGDFLEKLEKENDPDSQYTPISQLNPSSKDWIIKVRVLKKSDIRNFANRSQNGKLFSIDLLDKFGTEIRATIFNDDVDLFYNQFQVGKIYLISKGIVKDSKPGFSHGNSGYQINLNSNSSVTLQEDDENIAKFHFDFLPLVQIDQFPKGSTVDMVGVLQNLSPISVINTRNGETSKRSGFLCDKNSKIDLVFWGESAKNIDISNFEEPIVLAIKSGKIGEYQTKNLSISSTSQLYFNPNLPVARDLIRHFTQNGNDTDLPLAGKIVTKNYNWVTRPRFMIQDIMTIDLGEKKSQSFVIAGTIINITSSNFDKVAYPSCPSENCSKKMKQIGDRWYCEKCDQDYPNCEYKYILKVHIADSSNFIFTTAFNDVAEELLSVKASYLNDLFQSQKTQEYEQVFQKIQNRRFLFFISIYENSYMEKLSRQYRISSFVPLEDNCIVQSQQLIQFIQMYF</sequence>
<dbReference type="InterPro" id="IPR013955">
    <property type="entry name" value="Rep_factor-A_C"/>
</dbReference>
<keyword evidence="3" id="KW-0863">Zinc-finger</keyword>
<proteinExistence type="inferred from homology"/>
<dbReference type="SUPFAM" id="SSF50249">
    <property type="entry name" value="Nucleic acid-binding proteins"/>
    <property type="match status" value="3"/>
</dbReference>
<dbReference type="Gene3D" id="2.40.50.140">
    <property type="entry name" value="Nucleic acid-binding proteins"/>
    <property type="match status" value="3"/>
</dbReference>
<dbReference type="OMA" id="DQCDAFY"/>
<dbReference type="CDD" id="cd04475">
    <property type="entry name" value="RPA1_DBD_B"/>
    <property type="match status" value="1"/>
</dbReference>
<dbReference type="GO" id="GO:0008270">
    <property type="term" value="F:zinc ion binding"/>
    <property type="evidence" value="ECO:0007669"/>
    <property type="project" value="UniProtKB-KW"/>
</dbReference>
<evidence type="ECO:0000259" key="6">
    <source>
        <dbReference type="Pfam" id="PF02721"/>
    </source>
</evidence>
<evidence type="ECO:0000256" key="3">
    <source>
        <dbReference type="ARBA" id="ARBA00022771"/>
    </source>
</evidence>
<dbReference type="InterPro" id="IPR047192">
    <property type="entry name" value="Euk_RPA1_DBD_C"/>
</dbReference>
<comment type="similarity">
    <text evidence="1">Belongs to the replication factor A protein 1 family.</text>
</comment>
<feature type="domain" description="Replication factor A C-terminal" evidence="7">
    <location>
        <begin position="312"/>
        <end position="446"/>
    </location>
</feature>
<dbReference type="InterPro" id="IPR003871">
    <property type="entry name" value="RFA1B/D_OB_1st"/>
</dbReference>
<dbReference type="PANTHER" id="PTHR47165">
    <property type="entry name" value="OS03G0429900 PROTEIN"/>
    <property type="match status" value="1"/>
</dbReference>
<evidence type="ECO:0000259" key="8">
    <source>
        <dbReference type="Pfam" id="PF16900"/>
    </source>
</evidence>
<evidence type="ECO:0000259" key="7">
    <source>
        <dbReference type="Pfam" id="PF08646"/>
    </source>
</evidence>
<keyword evidence="10" id="KW-1185">Reference proteome</keyword>
<dbReference type="InterPro" id="IPR012340">
    <property type="entry name" value="NA-bd_OB-fold"/>
</dbReference>
<accession>A0A9Q0LFM5</accession>
<dbReference type="PANTHER" id="PTHR47165:SF4">
    <property type="entry name" value="OS03G0429900 PROTEIN"/>
    <property type="match status" value="1"/>
</dbReference>
<evidence type="ECO:0000256" key="2">
    <source>
        <dbReference type="ARBA" id="ARBA00022723"/>
    </source>
</evidence>
<dbReference type="AlphaFoldDB" id="A0A9Q0LFM5"/>
<evidence type="ECO:0000256" key="1">
    <source>
        <dbReference type="ARBA" id="ARBA00005690"/>
    </source>
</evidence>
<dbReference type="EMBL" id="JAPDFW010000092">
    <property type="protein sequence ID" value="KAJ5070980.1"/>
    <property type="molecule type" value="Genomic_DNA"/>
</dbReference>
<dbReference type="InterPro" id="IPR031657">
    <property type="entry name" value="REPA_OB_2"/>
</dbReference>
<feature type="domain" description="Replication protein A OB" evidence="8">
    <location>
        <begin position="154"/>
        <end position="248"/>
    </location>
</feature>
<protein>
    <submittedName>
        <fullName evidence="9">Replication protein a 70 kDa DNA-binding subunit a</fullName>
    </submittedName>
</protein>
<keyword evidence="2" id="KW-0479">Metal-binding</keyword>
<dbReference type="GO" id="GO:0003677">
    <property type="term" value="F:DNA binding"/>
    <property type="evidence" value="ECO:0007669"/>
    <property type="project" value="UniProtKB-KW"/>
</dbReference>
<dbReference type="OrthoDB" id="1751331at2759"/>
<evidence type="ECO:0000256" key="4">
    <source>
        <dbReference type="ARBA" id="ARBA00022833"/>
    </source>
</evidence>
<dbReference type="CDD" id="cd04474">
    <property type="entry name" value="RPA1_DBD_A"/>
    <property type="match status" value="1"/>
</dbReference>
<name>A0A9Q0LFM5_ANAIG</name>
<dbReference type="CDD" id="cd04476">
    <property type="entry name" value="RPA1_DBD_C"/>
    <property type="match status" value="1"/>
</dbReference>
<dbReference type="Pfam" id="PF08646">
    <property type="entry name" value="Rep_fac-A_C"/>
    <property type="match status" value="1"/>
</dbReference>
<evidence type="ECO:0000256" key="5">
    <source>
        <dbReference type="ARBA" id="ARBA00023125"/>
    </source>
</evidence>
<gene>
    <name evidence="9" type="ORF">M0811_01962</name>
</gene>
<keyword evidence="5 9" id="KW-0238">DNA-binding</keyword>
<organism evidence="9 10">
    <name type="scientific">Anaeramoeba ignava</name>
    <name type="common">Anaerobic marine amoeba</name>
    <dbReference type="NCBI Taxonomy" id="1746090"/>
    <lineage>
        <taxon>Eukaryota</taxon>
        <taxon>Metamonada</taxon>
        <taxon>Anaeramoebidae</taxon>
        <taxon>Anaeramoeba</taxon>
    </lineage>
</organism>
<comment type="caution">
    <text evidence="9">The sequence shown here is derived from an EMBL/GenBank/DDBJ whole genome shotgun (WGS) entry which is preliminary data.</text>
</comment>
<dbReference type="Proteomes" id="UP001149090">
    <property type="component" value="Unassembled WGS sequence"/>
</dbReference>
<reference evidence="9" key="1">
    <citation type="submission" date="2022-10" db="EMBL/GenBank/DDBJ databases">
        <title>Novel sulphate-reducing endosymbionts in the free-living metamonad Anaeramoeba.</title>
        <authorList>
            <person name="Jerlstrom-Hultqvist J."/>
            <person name="Cepicka I."/>
            <person name="Gallot-Lavallee L."/>
            <person name="Salas-Leiva D."/>
            <person name="Curtis B.A."/>
            <person name="Zahonova K."/>
            <person name="Pipaliya S."/>
            <person name="Dacks J."/>
            <person name="Roger A.J."/>
        </authorList>
    </citation>
    <scope>NUCLEOTIDE SEQUENCE</scope>
    <source>
        <strain evidence="9">BMAN</strain>
    </source>
</reference>
<dbReference type="Pfam" id="PF16900">
    <property type="entry name" value="REPA_OB_2"/>
    <property type="match status" value="1"/>
</dbReference>